<dbReference type="AlphaFoldDB" id="A0A8H2VI25"/>
<keyword evidence="1" id="KW-0812">Transmembrane</keyword>
<evidence type="ECO:0008006" key="5">
    <source>
        <dbReference type="Google" id="ProtNLM"/>
    </source>
</evidence>
<dbReference type="RefSeq" id="XP_041407634.1">
    <property type="nucleotide sequence ID" value="XM_041551700.1"/>
</dbReference>
<accession>A0A8H2VI25</accession>
<organism evidence="3 4">
    <name type="scientific">Maudiozyma barnettii</name>
    <dbReference type="NCBI Taxonomy" id="61262"/>
    <lineage>
        <taxon>Eukaryota</taxon>
        <taxon>Fungi</taxon>
        <taxon>Dikarya</taxon>
        <taxon>Ascomycota</taxon>
        <taxon>Saccharomycotina</taxon>
        <taxon>Saccharomycetes</taxon>
        <taxon>Saccharomycetales</taxon>
        <taxon>Saccharomycetaceae</taxon>
        <taxon>Maudiozyma</taxon>
    </lineage>
</organism>
<dbReference type="EMBL" id="CAEFZW010000007">
    <property type="protein sequence ID" value="CAB4255790.1"/>
    <property type="molecule type" value="Genomic_DNA"/>
</dbReference>
<keyword evidence="1" id="KW-1133">Transmembrane helix</keyword>
<comment type="caution">
    <text evidence="3">The sequence shown here is derived from an EMBL/GenBank/DDBJ whole genome shotgun (WGS) entry which is preliminary data.</text>
</comment>
<gene>
    <name evidence="3" type="ORF">KABA2_07S04554</name>
</gene>
<keyword evidence="4" id="KW-1185">Reference proteome</keyword>
<feature type="signal peptide" evidence="2">
    <location>
        <begin position="1"/>
        <end position="19"/>
    </location>
</feature>
<dbReference type="Proteomes" id="UP000644660">
    <property type="component" value="Unassembled WGS sequence"/>
</dbReference>
<keyword evidence="1" id="KW-0472">Membrane</keyword>
<sequence>MVSLVFIWCILVSPLPVRSTSTNNNGTDNLTNYSSGINANWSADDSHLIERSELPHCNLNITGYCTIDGIGIVYVNQETTSSIKRDNWLGLLVATFAASASAVRGWQEYFSLCVGHPDGRQRYFSGTCLTSLITTLLFTSAFFIAIFGMVVLYFDVGNKGMIKIYVAGILRKIYSRVKAYMINLRYIFELYN</sequence>
<keyword evidence="2" id="KW-0732">Signal</keyword>
<dbReference type="GeneID" id="64858851"/>
<reference evidence="3 4" key="1">
    <citation type="submission" date="2020-05" db="EMBL/GenBank/DDBJ databases">
        <authorList>
            <person name="Casaregola S."/>
            <person name="Devillers H."/>
            <person name="Grondin C."/>
        </authorList>
    </citation>
    <scope>NUCLEOTIDE SEQUENCE [LARGE SCALE GENOMIC DNA]</scope>
    <source>
        <strain evidence="3 4">CLIB 1767</strain>
    </source>
</reference>
<evidence type="ECO:0000256" key="1">
    <source>
        <dbReference type="SAM" id="Phobius"/>
    </source>
</evidence>
<protein>
    <recommendedName>
        <fullName evidence="5">Autophagy-related protein</fullName>
    </recommendedName>
</protein>
<feature type="transmembrane region" description="Helical" evidence="1">
    <location>
        <begin position="132"/>
        <end position="154"/>
    </location>
</feature>
<evidence type="ECO:0000313" key="4">
    <source>
        <dbReference type="Proteomes" id="UP000644660"/>
    </source>
</evidence>
<feature type="chain" id="PRO_5034346167" description="Autophagy-related protein" evidence="2">
    <location>
        <begin position="20"/>
        <end position="192"/>
    </location>
</feature>
<evidence type="ECO:0000256" key="2">
    <source>
        <dbReference type="SAM" id="SignalP"/>
    </source>
</evidence>
<name>A0A8H2VI25_9SACH</name>
<proteinExistence type="predicted"/>
<evidence type="ECO:0000313" key="3">
    <source>
        <dbReference type="EMBL" id="CAB4255790.1"/>
    </source>
</evidence>